<evidence type="ECO:0000313" key="4">
    <source>
        <dbReference type="Proteomes" id="UP001303160"/>
    </source>
</evidence>
<dbReference type="PANTHER" id="PTHR34502">
    <property type="entry name" value="DUF6594 DOMAIN-CONTAINING PROTEIN-RELATED"/>
    <property type="match status" value="1"/>
</dbReference>
<dbReference type="EMBL" id="MU863931">
    <property type="protein sequence ID" value="KAK4199459.1"/>
    <property type="molecule type" value="Genomic_DNA"/>
</dbReference>
<organism evidence="3 4">
    <name type="scientific">Triangularia verruculosa</name>
    <dbReference type="NCBI Taxonomy" id="2587418"/>
    <lineage>
        <taxon>Eukaryota</taxon>
        <taxon>Fungi</taxon>
        <taxon>Dikarya</taxon>
        <taxon>Ascomycota</taxon>
        <taxon>Pezizomycotina</taxon>
        <taxon>Sordariomycetes</taxon>
        <taxon>Sordariomycetidae</taxon>
        <taxon>Sordariales</taxon>
        <taxon>Podosporaceae</taxon>
        <taxon>Triangularia</taxon>
    </lineage>
</organism>
<feature type="domain" description="DUF6594" evidence="2">
    <location>
        <begin position="19"/>
        <end position="173"/>
    </location>
</feature>
<reference evidence="3" key="2">
    <citation type="submission" date="2023-05" db="EMBL/GenBank/DDBJ databases">
        <authorList>
            <consortium name="Lawrence Berkeley National Laboratory"/>
            <person name="Steindorff A."/>
            <person name="Hensen N."/>
            <person name="Bonometti L."/>
            <person name="Westerberg I."/>
            <person name="Brannstrom I.O."/>
            <person name="Guillou S."/>
            <person name="Cros-Aarteil S."/>
            <person name="Calhoun S."/>
            <person name="Haridas S."/>
            <person name="Kuo A."/>
            <person name="Mondo S."/>
            <person name="Pangilinan J."/>
            <person name="Riley R."/>
            <person name="Labutti K."/>
            <person name="Andreopoulos B."/>
            <person name="Lipzen A."/>
            <person name="Chen C."/>
            <person name="Yanf M."/>
            <person name="Daum C."/>
            <person name="Ng V."/>
            <person name="Clum A."/>
            <person name="Ohm R."/>
            <person name="Martin F."/>
            <person name="Silar P."/>
            <person name="Natvig D."/>
            <person name="Lalanne C."/>
            <person name="Gautier V."/>
            <person name="Ament-Velasquez S.L."/>
            <person name="Kruys A."/>
            <person name="Hutchinson M.I."/>
            <person name="Powell A.J."/>
            <person name="Barry K."/>
            <person name="Miller A.N."/>
            <person name="Grigoriev I.V."/>
            <person name="Debuchy R."/>
            <person name="Gladieux P."/>
            <person name="Thoren M.H."/>
            <person name="Johannesson H."/>
        </authorList>
    </citation>
    <scope>NUCLEOTIDE SEQUENCE</scope>
    <source>
        <strain evidence="3">CBS 315.58</strain>
    </source>
</reference>
<dbReference type="Proteomes" id="UP001303160">
    <property type="component" value="Unassembled WGS sequence"/>
</dbReference>
<feature type="transmembrane region" description="Helical" evidence="1">
    <location>
        <begin position="135"/>
        <end position="154"/>
    </location>
</feature>
<gene>
    <name evidence="3" type="ORF">QBC40DRAFT_254963</name>
</gene>
<reference evidence="3" key="1">
    <citation type="journal article" date="2023" name="Mol. Phylogenet. Evol.">
        <title>Genome-scale phylogeny and comparative genomics of the fungal order Sordariales.</title>
        <authorList>
            <person name="Hensen N."/>
            <person name="Bonometti L."/>
            <person name="Westerberg I."/>
            <person name="Brannstrom I.O."/>
            <person name="Guillou S."/>
            <person name="Cros-Aarteil S."/>
            <person name="Calhoun S."/>
            <person name="Haridas S."/>
            <person name="Kuo A."/>
            <person name="Mondo S."/>
            <person name="Pangilinan J."/>
            <person name="Riley R."/>
            <person name="LaButti K."/>
            <person name="Andreopoulos B."/>
            <person name="Lipzen A."/>
            <person name="Chen C."/>
            <person name="Yan M."/>
            <person name="Daum C."/>
            <person name="Ng V."/>
            <person name="Clum A."/>
            <person name="Steindorff A."/>
            <person name="Ohm R.A."/>
            <person name="Martin F."/>
            <person name="Silar P."/>
            <person name="Natvig D.O."/>
            <person name="Lalanne C."/>
            <person name="Gautier V."/>
            <person name="Ament-Velasquez S.L."/>
            <person name="Kruys A."/>
            <person name="Hutchinson M.I."/>
            <person name="Powell A.J."/>
            <person name="Barry K."/>
            <person name="Miller A.N."/>
            <person name="Grigoriev I.V."/>
            <person name="Debuchy R."/>
            <person name="Gladieux P."/>
            <person name="Hiltunen Thoren M."/>
            <person name="Johannesson H."/>
        </authorList>
    </citation>
    <scope>NUCLEOTIDE SEQUENCE</scope>
    <source>
        <strain evidence="3">CBS 315.58</strain>
    </source>
</reference>
<proteinExistence type="predicted"/>
<keyword evidence="1" id="KW-1133">Transmembrane helix</keyword>
<evidence type="ECO:0000259" key="2">
    <source>
        <dbReference type="Pfam" id="PF20237"/>
    </source>
</evidence>
<feature type="non-terminal residue" evidence="3">
    <location>
        <position position="1"/>
    </location>
</feature>
<dbReference type="PANTHER" id="PTHR34502:SF5">
    <property type="entry name" value="DUF6594 DOMAIN-CONTAINING PROTEIN"/>
    <property type="match status" value="1"/>
</dbReference>
<name>A0AAN6XF83_9PEZI</name>
<feature type="transmembrane region" description="Helical" evidence="1">
    <location>
        <begin position="161"/>
        <end position="180"/>
    </location>
</feature>
<keyword evidence="1" id="KW-0812">Transmembrane</keyword>
<keyword evidence="1" id="KW-0472">Membrane</keyword>
<evidence type="ECO:0000313" key="3">
    <source>
        <dbReference type="EMBL" id="KAK4199459.1"/>
    </source>
</evidence>
<dbReference type="InterPro" id="IPR046529">
    <property type="entry name" value="DUF6594"/>
</dbReference>
<sequence>FYGIPNQHHPPSKALSAIALKGWLRDFKGGNSFLQDNEAFTWTDTQPSSYFCLSAPAKETDPFTTFVTEKLLRAYHHLLGHRIGTGNVVDAERGHVSYSSSRISKASSLITTVLASTLPVLTILVLHRLDNTDVRIGVTAVFTAVFALAIALFSDAKRVEIFAATATFAAVEVVFIGSALTGTGQSSECTQV</sequence>
<comment type="caution">
    <text evidence="3">The sequence shown here is derived from an EMBL/GenBank/DDBJ whole genome shotgun (WGS) entry which is preliminary data.</text>
</comment>
<dbReference type="Pfam" id="PF20237">
    <property type="entry name" value="DUF6594"/>
    <property type="match status" value="1"/>
</dbReference>
<feature type="transmembrane region" description="Helical" evidence="1">
    <location>
        <begin position="109"/>
        <end position="129"/>
    </location>
</feature>
<keyword evidence="4" id="KW-1185">Reference proteome</keyword>
<evidence type="ECO:0000256" key="1">
    <source>
        <dbReference type="SAM" id="Phobius"/>
    </source>
</evidence>
<accession>A0AAN6XF83</accession>
<protein>
    <recommendedName>
        <fullName evidence="2">DUF6594 domain-containing protein</fullName>
    </recommendedName>
</protein>
<dbReference type="AlphaFoldDB" id="A0AAN6XF83"/>